<name>A0ABW9XJR6_9BACL</name>
<dbReference type="Pfam" id="PF06898">
    <property type="entry name" value="YqfD"/>
    <property type="match status" value="1"/>
</dbReference>
<sequence length="397" mass="44572">MDATWMQWLRGFVTVTVRGQAIERLVNEALADGLQLWSIRRTKEGEMQGQVVVNDFFRLRPILKRTGCRVHVQDRTGLPFWLQRMRKRVFFAAGLVLFFIGMYLLSSLVWSIDVEGNSKLSEEQILQAAKAEGIYPFQWSFRLGDSSDLSRHLAQKLPGAAWIGVEKRGTHITIRVVESSTPDAKPLMSPRHLVASTDAVVTKVMAESGRPLVKTNMRVKQGDILISGLLGDETSGKAVVAKGEVKGLVWHEYDIVSPLTRTTKVYTGNKKTIWYGVAGGRALQVSGFGKIPFDMYERVTQEEKAAWRTLKLPFGRLKETIMEVELQRTTVGVEEAKAEGLQQARADLIAKVGPDAQILAENILHEKTDNGKVYMKVFFEVDQSIVKERPLVQMQGD</sequence>
<comment type="caution">
    <text evidence="2">The sequence shown here is derived from an EMBL/GenBank/DDBJ whole genome shotgun (WGS) entry which is preliminary data.</text>
</comment>
<gene>
    <name evidence="2" type="primary">yqfD</name>
    <name evidence="2" type="ORF">GT019_03110</name>
</gene>
<dbReference type="Proteomes" id="UP000665561">
    <property type="component" value="Unassembled WGS sequence"/>
</dbReference>
<proteinExistence type="predicted"/>
<feature type="transmembrane region" description="Helical" evidence="1">
    <location>
        <begin position="89"/>
        <end position="112"/>
    </location>
</feature>
<keyword evidence="1" id="KW-0472">Membrane</keyword>
<protein>
    <submittedName>
        <fullName evidence="2">Sporulation protein YqfD</fullName>
    </submittedName>
</protein>
<keyword evidence="3" id="KW-1185">Reference proteome</keyword>
<evidence type="ECO:0000256" key="1">
    <source>
        <dbReference type="SAM" id="Phobius"/>
    </source>
</evidence>
<dbReference type="InterPro" id="IPR010690">
    <property type="entry name" value="YqfD"/>
</dbReference>
<dbReference type="NCBIfam" id="TIGR02876">
    <property type="entry name" value="spore_yqfD"/>
    <property type="match status" value="1"/>
</dbReference>
<dbReference type="RefSeq" id="WP_161741055.1">
    <property type="nucleotide sequence ID" value="NZ_JAAAMV010000001.1"/>
</dbReference>
<evidence type="ECO:0000313" key="3">
    <source>
        <dbReference type="Proteomes" id="UP000665561"/>
    </source>
</evidence>
<keyword evidence="1" id="KW-1133">Transmembrane helix</keyword>
<evidence type="ECO:0000313" key="2">
    <source>
        <dbReference type="EMBL" id="NBD22855.1"/>
    </source>
</evidence>
<keyword evidence="1" id="KW-0812">Transmembrane</keyword>
<reference evidence="2 3" key="1">
    <citation type="submission" date="2020-01" db="EMBL/GenBank/DDBJ databases">
        <title>Paenibacillus soybeanensis sp. nov. isolated from the nodules of soybean (Glycine max(L.) Merr).</title>
        <authorList>
            <person name="Wang H."/>
        </authorList>
    </citation>
    <scope>NUCLEOTIDE SEQUENCE [LARGE SCALE GENOMIC DNA]</scope>
    <source>
        <strain evidence="2 3">T1</strain>
    </source>
</reference>
<dbReference type="PIRSF" id="PIRSF029895">
    <property type="entry name" value="SpoIV"/>
    <property type="match status" value="1"/>
</dbReference>
<accession>A0ABW9XJR6</accession>
<dbReference type="EMBL" id="JAAAMV010000001">
    <property type="protein sequence ID" value="NBD22855.1"/>
    <property type="molecule type" value="Genomic_DNA"/>
</dbReference>
<organism evidence="2 3">
    <name type="scientific">Paenibacillus glycinis</name>
    <dbReference type="NCBI Taxonomy" id="2697035"/>
    <lineage>
        <taxon>Bacteria</taxon>
        <taxon>Bacillati</taxon>
        <taxon>Bacillota</taxon>
        <taxon>Bacilli</taxon>
        <taxon>Bacillales</taxon>
        <taxon>Paenibacillaceae</taxon>
        <taxon>Paenibacillus</taxon>
    </lineage>
</organism>